<sequence length="155" mass="17292">MLQANTSDISEGTNAHVTYGFSNTLETTGQKFSLKAETGKIMVKEPLDFQGTADYTLAMEVKESGGLVTHYKVEIEVVDKNDNAPEVTLTYMSIPVPEDSLARNMITLIRVNDPDGKKTERWPAIFWTTFPLSWHSPPRTASWYCCCLTSPSCSF</sequence>
<keyword evidence="11" id="KW-1185">Reference proteome</keyword>
<name>A0A151NR04_ALLMI</name>
<comment type="subcellular location">
    <subcellularLocation>
        <location evidence="1">Membrane</location>
        <topology evidence="1">Single-pass membrane protein</topology>
    </subcellularLocation>
</comment>
<dbReference type="GO" id="GO:0005509">
    <property type="term" value="F:calcium ion binding"/>
    <property type="evidence" value="ECO:0007669"/>
    <property type="project" value="UniProtKB-UniRule"/>
</dbReference>
<dbReference type="PROSITE" id="PS50268">
    <property type="entry name" value="CADHERIN_2"/>
    <property type="match status" value="1"/>
</dbReference>
<evidence type="ECO:0000313" key="10">
    <source>
        <dbReference type="EMBL" id="KYO39277.1"/>
    </source>
</evidence>
<dbReference type="PANTHER" id="PTHR24028:SF73">
    <property type="entry name" value="PROTOCADHERIN GAMMA-B3-RELATED"/>
    <property type="match status" value="1"/>
</dbReference>
<evidence type="ECO:0000256" key="4">
    <source>
        <dbReference type="ARBA" id="ARBA00022837"/>
    </source>
</evidence>
<evidence type="ECO:0000256" key="6">
    <source>
        <dbReference type="ARBA" id="ARBA00023136"/>
    </source>
</evidence>
<evidence type="ECO:0000256" key="3">
    <source>
        <dbReference type="ARBA" id="ARBA00022737"/>
    </source>
</evidence>
<proteinExistence type="predicted"/>
<gene>
    <name evidence="10" type="ORF">Y1Q_0008449</name>
</gene>
<keyword evidence="3" id="KW-0677">Repeat</keyword>
<keyword evidence="2" id="KW-0812">Transmembrane</keyword>
<evidence type="ECO:0000256" key="7">
    <source>
        <dbReference type="ARBA" id="ARBA00023180"/>
    </source>
</evidence>
<dbReference type="PROSITE" id="PS00232">
    <property type="entry name" value="CADHERIN_1"/>
    <property type="match status" value="1"/>
</dbReference>
<dbReference type="InterPro" id="IPR002126">
    <property type="entry name" value="Cadherin-like_dom"/>
</dbReference>
<dbReference type="AlphaFoldDB" id="A0A151NR04"/>
<dbReference type="Pfam" id="PF00028">
    <property type="entry name" value="Cadherin"/>
    <property type="match status" value="1"/>
</dbReference>
<dbReference type="SMART" id="SM00112">
    <property type="entry name" value="CA"/>
    <property type="match status" value="1"/>
</dbReference>
<comment type="caution">
    <text evidence="10">The sequence shown here is derived from an EMBL/GenBank/DDBJ whole genome shotgun (WGS) entry which is preliminary data.</text>
</comment>
<dbReference type="Gene3D" id="2.60.40.60">
    <property type="entry name" value="Cadherins"/>
    <property type="match status" value="1"/>
</dbReference>
<evidence type="ECO:0000256" key="1">
    <source>
        <dbReference type="ARBA" id="ARBA00004167"/>
    </source>
</evidence>
<dbReference type="EMBL" id="AKHW03002331">
    <property type="protein sequence ID" value="KYO39277.1"/>
    <property type="molecule type" value="Genomic_DNA"/>
</dbReference>
<organism evidence="10 11">
    <name type="scientific">Alligator mississippiensis</name>
    <name type="common">American alligator</name>
    <dbReference type="NCBI Taxonomy" id="8496"/>
    <lineage>
        <taxon>Eukaryota</taxon>
        <taxon>Metazoa</taxon>
        <taxon>Chordata</taxon>
        <taxon>Craniata</taxon>
        <taxon>Vertebrata</taxon>
        <taxon>Euteleostomi</taxon>
        <taxon>Archelosauria</taxon>
        <taxon>Archosauria</taxon>
        <taxon>Crocodylia</taxon>
        <taxon>Alligatoridae</taxon>
        <taxon>Alligatorinae</taxon>
        <taxon>Alligator</taxon>
    </lineage>
</organism>
<dbReference type="Proteomes" id="UP000050525">
    <property type="component" value="Unassembled WGS sequence"/>
</dbReference>
<evidence type="ECO:0000256" key="5">
    <source>
        <dbReference type="ARBA" id="ARBA00022989"/>
    </source>
</evidence>
<dbReference type="InterPro" id="IPR050174">
    <property type="entry name" value="Protocadherin/Cadherin-CA"/>
</dbReference>
<keyword evidence="6" id="KW-0472">Membrane</keyword>
<evidence type="ECO:0000256" key="8">
    <source>
        <dbReference type="PROSITE-ProRule" id="PRU00043"/>
    </source>
</evidence>
<evidence type="ECO:0000256" key="2">
    <source>
        <dbReference type="ARBA" id="ARBA00022692"/>
    </source>
</evidence>
<evidence type="ECO:0000259" key="9">
    <source>
        <dbReference type="PROSITE" id="PS50268"/>
    </source>
</evidence>
<reference evidence="10 11" key="1">
    <citation type="journal article" date="2012" name="Genome Biol.">
        <title>Sequencing three crocodilian genomes to illuminate the evolution of archosaurs and amniotes.</title>
        <authorList>
            <person name="St John J.A."/>
            <person name="Braun E.L."/>
            <person name="Isberg S.R."/>
            <person name="Miles L.G."/>
            <person name="Chong A.Y."/>
            <person name="Gongora J."/>
            <person name="Dalzell P."/>
            <person name="Moran C."/>
            <person name="Bed'hom B."/>
            <person name="Abzhanov A."/>
            <person name="Burgess S.C."/>
            <person name="Cooksey A.M."/>
            <person name="Castoe T.A."/>
            <person name="Crawford N.G."/>
            <person name="Densmore L.D."/>
            <person name="Drew J.C."/>
            <person name="Edwards S.V."/>
            <person name="Faircloth B.C."/>
            <person name="Fujita M.K."/>
            <person name="Greenwold M.J."/>
            <person name="Hoffmann F.G."/>
            <person name="Howard J.M."/>
            <person name="Iguchi T."/>
            <person name="Janes D.E."/>
            <person name="Khan S.Y."/>
            <person name="Kohno S."/>
            <person name="de Koning A.J."/>
            <person name="Lance S.L."/>
            <person name="McCarthy F.M."/>
            <person name="McCormack J.E."/>
            <person name="Merchant M.E."/>
            <person name="Peterson D.G."/>
            <person name="Pollock D.D."/>
            <person name="Pourmand N."/>
            <person name="Raney B.J."/>
            <person name="Roessler K.A."/>
            <person name="Sanford J.R."/>
            <person name="Sawyer R.H."/>
            <person name="Schmidt C.J."/>
            <person name="Triplett E.W."/>
            <person name="Tuberville T.D."/>
            <person name="Venegas-Anaya M."/>
            <person name="Howard J.T."/>
            <person name="Jarvis E.D."/>
            <person name="Guillette L.J.Jr."/>
            <person name="Glenn T.C."/>
            <person name="Green R.E."/>
            <person name="Ray D.A."/>
        </authorList>
    </citation>
    <scope>NUCLEOTIDE SEQUENCE [LARGE SCALE GENOMIC DNA]</scope>
    <source>
        <strain evidence="10">KSC_2009_1</strain>
    </source>
</reference>
<dbReference type="CDD" id="cd11304">
    <property type="entry name" value="Cadherin_repeat"/>
    <property type="match status" value="1"/>
</dbReference>
<keyword evidence="5" id="KW-1133">Transmembrane helix</keyword>
<dbReference type="GO" id="GO:0007156">
    <property type="term" value="P:homophilic cell adhesion via plasma membrane adhesion molecules"/>
    <property type="evidence" value="ECO:0007669"/>
    <property type="project" value="InterPro"/>
</dbReference>
<dbReference type="PANTHER" id="PTHR24028">
    <property type="entry name" value="CADHERIN-87A"/>
    <property type="match status" value="1"/>
</dbReference>
<evidence type="ECO:0000313" key="11">
    <source>
        <dbReference type="Proteomes" id="UP000050525"/>
    </source>
</evidence>
<protein>
    <recommendedName>
        <fullName evidence="9">Cadherin domain-containing protein</fullName>
    </recommendedName>
</protein>
<dbReference type="eggNOG" id="KOG3594">
    <property type="taxonomic scope" value="Eukaryota"/>
</dbReference>
<keyword evidence="4 8" id="KW-0106">Calcium</keyword>
<keyword evidence="7" id="KW-0325">Glycoprotein</keyword>
<dbReference type="SUPFAM" id="SSF49313">
    <property type="entry name" value="Cadherin-like"/>
    <property type="match status" value="2"/>
</dbReference>
<dbReference type="InterPro" id="IPR015919">
    <property type="entry name" value="Cadherin-like_sf"/>
</dbReference>
<accession>A0A151NR04</accession>
<dbReference type="InterPro" id="IPR020894">
    <property type="entry name" value="Cadherin_CS"/>
</dbReference>
<dbReference type="PRINTS" id="PR00205">
    <property type="entry name" value="CADHERIN"/>
</dbReference>
<dbReference type="GO" id="GO:0005886">
    <property type="term" value="C:plasma membrane"/>
    <property type="evidence" value="ECO:0007669"/>
    <property type="project" value="InterPro"/>
</dbReference>
<feature type="domain" description="Cadherin" evidence="9">
    <location>
        <begin position="2"/>
        <end position="87"/>
    </location>
</feature>